<evidence type="ECO:0000256" key="1">
    <source>
        <dbReference type="SAM" id="Phobius"/>
    </source>
</evidence>
<dbReference type="EMBL" id="FOMR01000012">
    <property type="protein sequence ID" value="SFE28459.1"/>
    <property type="molecule type" value="Genomic_DNA"/>
</dbReference>
<protein>
    <submittedName>
        <fullName evidence="2">Uncharacterized protein</fullName>
    </submittedName>
</protein>
<keyword evidence="1" id="KW-0812">Transmembrane</keyword>
<organism evidence="2 3">
    <name type="scientific">Lentibacillus persicus</name>
    <dbReference type="NCBI Taxonomy" id="640948"/>
    <lineage>
        <taxon>Bacteria</taxon>
        <taxon>Bacillati</taxon>
        <taxon>Bacillota</taxon>
        <taxon>Bacilli</taxon>
        <taxon>Bacillales</taxon>
        <taxon>Bacillaceae</taxon>
        <taxon>Lentibacillus</taxon>
    </lineage>
</organism>
<evidence type="ECO:0000313" key="3">
    <source>
        <dbReference type="Proteomes" id="UP000199474"/>
    </source>
</evidence>
<feature type="transmembrane region" description="Helical" evidence="1">
    <location>
        <begin position="16"/>
        <end position="37"/>
    </location>
</feature>
<keyword evidence="1" id="KW-0472">Membrane</keyword>
<keyword evidence="3" id="KW-1185">Reference proteome</keyword>
<evidence type="ECO:0000313" key="2">
    <source>
        <dbReference type="EMBL" id="SFE28459.1"/>
    </source>
</evidence>
<sequence length="43" mass="4965">MNKLVIMNGQVMTPRGVWTCPYFLMLTENMSAFIIMVKSLQNL</sequence>
<gene>
    <name evidence="2" type="ORF">SAMN05216238_11213</name>
</gene>
<reference evidence="3" key="1">
    <citation type="submission" date="2016-10" db="EMBL/GenBank/DDBJ databases">
        <authorList>
            <person name="Varghese N."/>
            <person name="Submissions S."/>
        </authorList>
    </citation>
    <scope>NUCLEOTIDE SEQUENCE [LARGE SCALE GENOMIC DNA]</scope>
    <source>
        <strain evidence="3">DSM 22530</strain>
    </source>
</reference>
<dbReference type="Proteomes" id="UP000199474">
    <property type="component" value="Unassembled WGS sequence"/>
</dbReference>
<name>A0A1I1Z9T6_9BACI</name>
<proteinExistence type="predicted"/>
<keyword evidence="1" id="KW-1133">Transmembrane helix</keyword>
<accession>A0A1I1Z9T6</accession>
<dbReference type="AlphaFoldDB" id="A0A1I1Z9T6"/>